<dbReference type="InterPro" id="IPR036291">
    <property type="entry name" value="NAD(P)-bd_dom_sf"/>
</dbReference>
<accession>A0ABU6Y3S9</accession>
<evidence type="ECO:0000256" key="3">
    <source>
        <dbReference type="ARBA" id="ARBA00012948"/>
    </source>
</evidence>
<dbReference type="PANTHER" id="PTHR42879:SF2">
    <property type="entry name" value="3-OXOACYL-[ACYL-CARRIER-PROTEIN] REDUCTASE FABG"/>
    <property type="match status" value="1"/>
</dbReference>
<protein>
    <recommendedName>
        <fullName evidence="3">3-oxoacyl-[acyl-carrier-protein] reductase</fullName>
        <ecNumber evidence="3">1.1.1.100</ecNumber>
    </recommendedName>
</protein>
<evidence type="ECO:0000256" key="1">
    <source>
        <dbReference type="ARBA" id="ARBA00005194"/>
    </source>
</evidence>
<comment type="caution">
    <text evidence="9">The sequence shown here is derived from an EMBL/GenBank/DDBJ whole genome shotgun (WGS) entry which is preliminary data.</text>
</comment>
<keyword evidence="7" id="KW-0275">Fatty acid biosynthesis</keyword>
<dbReference type="EC" id="1.1.1.100" evidence="3"/>
<evidence type="ECO:0000256" key="5">
    <source>
        <dbReference type="ARBA" id="ARBA00022832"/>
    </source>
</evidence>
<comment type="catalytic activity">
    <reaction evidence="8">
        <text>a (3R)-hydroxyacyl-[ACP] + NADP(+) = a 3-oxoacyl-[ACP] + NADPH + H(+)</text>
        <dbReference type="Rhea" id="RHEA:17397"/>
        <dbReference type="Rhea" id="RHEA-COMP:9916"/>
        <dbReference type="Rhea" id="RHEA-COMP:9945"/>
        <dbReference type="ChEBI" id="CHEBI:15378"/>
        <dbReference type="ChEBI" id="CHEBI:57783"/>
        <dbReference type="ChEBI" id="CHEBI:58349"/>
        <dbReference type="ChEBI" id="CHEBI:78776"/>
        <dbReference type="ChEBI" id="CHEBI:78827"/>
        <dbReference type="EC" id="1.1.1.100"/>
    </reaction>
</comment>
<reference evidence="9 10" key="1">
    <citation type="journal article" date="2023" name="Plants (Basel)">
        <title>Bridging the Gap: Combining Genomics and Transcriptomics Approaches to Understand Stylosanthes scabra, an Orphan Legume from the Brazilian Caatinga.</title>
        <authorList>
            <person name="Ferreira-Neto J.R.C."/>
            <person name="da Silva M.D."/>
            <person name="Binneck E."/>
            <person name="de Melo N.F."/>
            <person name="da Silva R.H."/>
            <person name="de Melo A.L.T.M."/>
            <person name="Pandolfi V."/>
            <person name="Bustamante F.O."/>
            <person name="Brasileiro-Vidal A.C."/>
            <person name="Benko-Iseppon A.M."/>
        </authorList>
    </citation>
    <scope>NUCLEOTIDE SEQUENCE [LARGE SCALE GENOMIC DNA]</scope>
    <source>
        <tissue evidence="9">Leaves</tissue>
    </source>
</reference>
<organism evidence="9 10">
    <name type="scientific">Stylosanthes scabra</name>
    <dbReference type="NCBI Taxonomy" id="79078"/>
    <lineage>
        <taxon>Eukaryota</taxon>
        <taxon>Viridiplantae</taxon>
        <taxon>Streptophyta</taxon>
        <taxon>Embryophyta</taxon>
        <taxon>Tracheophyta</taxon>
        <taxon>Spermatophyta</taxon>
        <taxon>Magnoliopsida</taxon>
        <taxon>eudicotyledons</taxon>
        <taxon>Gunneridae</taxon>
        <taxon>Pentapetalae</taxon>
        <taxon>rosids</taxon>
        <taxon>fabids</taxon>
        <taxon>Fabales</taxon>
        <taxon>Fabaceae</taxon>
        <taxon>Papilionoideae</taxon>
        <taxon>50 kb inversion clade</taxon>
        <taxon>dalbergioids sensu lato</taxon>
        <taxon>Dalbergieae</taxon>
        <taxon>Pterocarpus clade</taxon>
        <taxon>Stylosanthes</taxon>
    </lineage>
</organism>
<evidence type="ECO:0000256" key="8">
    <source>
        <dbReference type="ARBA" id="ARBA00048508"/>
    </source>
</evidence>
<evidence type="ECO:0000256" key="7">
    <source>
        <dbReference type="ARBA" id="ARBA00023160"/>
    </source>
</evidence>
<sequence>MAFLSASNCVAFRATNFSASATADNCKIGHLRRWSPIPTKLRCPHGLRCGSTAPFRVSRVRSQVAKLEEAGTVVAQKVEAPVVVVTGASRGIGRSIALALGKAGCKVLVNYAKSSKEADEVCNEVQDLSL</sequence>
<keyword evidence="6" id="KW-0521">NADP</keyword>
<name>A0ABU6Y3S9_9FABA</name>
<evidence type="ECO:0000313" key="9">
    <source>
        <dbReference type="EMBL" id="MED6203924.1"/>
    </source>
</evidence>
<evidence type="ECO:0000256" key="2">
    <source>
        <dbReference type="ARBA" id="ARBA00006484"/>
    </source>
</evidence>
<keyword evidence="10" id="KW-1185">Reference proteome</keyword>
<keyword evidence="4" id="KW-0444">Lipid biosynthesis</keyword>
<gene>
    <name evidence="9" type="ORF">PIB30_004053</name>
</gene>
<comment type="pathway">
    <text evidence="1">Lipid metabolism; fatty acid biosynthesis.</text>
</comment>
<dbReference type="Proteomes" id="UP001341840">
    <property type="component" value="Unassembled WGS sequence"/>
</dbReference>
<comment type="similarity">
    <text evidence="2">Belongs to the short-chain dehydrogenases/reductases (SDR) family.</text>
</comment>
<evidence type="ECO:0000313" key="10">
    <source>
        <dbReference type="Proteomes" id="UP001341840"/>
    </source>
</evidence>
<dbReference type="Gene3D" id="3.40.50.720">
    <property type="entry name" value="NAD(P)-binding Rossmann-like Domain"/>
    <property type="match status" value="1"/>
</dbReference>
<dbReference type="InterPro" id="IPR050259">
    <property type="entry name" value="SDR"/>
</dbReference>
<dbReference type="PANTHER" id="PTHR42879">
    <property type="entry name" value="3-OXOACYL-(ACYL-CARRIER-PROTEIN) REDUCTASE"/>
    <property type="match status" value="1"/>
</dbReference>
<keyword evidence="5" id="KW-0276">Fatty acid metabolism</keyword>
<dbReference type="Pfam" id="PF00106">
    <property type="entry name" value="adh_short"/>
    <property type="match status" value="1"/>
</dbReference>
<proteinExistence type="inferred from homology"/>
<evidence type="ECO:0000256" key="4">
    <source>
        <dbReference type="ARBA" id="ARBA00022516"/>
    </source>
</evidence>
<dbReference type="EMBL" id="JASCZI010241663">
    <property type="protein sequence ID" value="MED6203924.1"/>
    <property type="molecule type" value="Genomic_DNA"/>
</dbReference>
<dbReference type="InterPro" id="IPR002347">
    <property type="entry name" value="SDR_fam"/>
</dbReference>
<keyword evidence="7" id="KW-0443">Lipid metabolism</keyword>
<evidence type="ECO:0000256" key="6">
    <source>
        <dbReference type="ARBA" id="ARBA00022857"/>
    </source>
</evidence>
<dbReference type="SUPFAM" id="SSF51735">
    <property type="entry name" value="NAD(P)-binding Rossmann-fold domains"/>
    <property type="match status" value="1"/>
</dbReference>